<sequence>MRKLQESLEILQKSNAAHRLKKHKLNHKNSDKATTSVTVINNNSTDFRYEIENGGTQFQSTIDEVIKQLDQLYHFNNERFMLHTEMEKLQALIDDMHKKNEERINLDNERRELQTLQEQVAELQNQNMVMALSYSEAKRLMEANFDREREEFLHEVQRLLNKAEESEEAREQDKEFHVLEKHRTIMNIQHCQTTPKNLQEQENGTCLGQLEELCNVCKRIEKEMVNFTEACQNLSNIHSQQSSIDQVQKVLVGLTDRLVSQTDISQHDEERSIDDPLREEVQVLQSQLSEVLQKGMESYEALEARNKAIDTNMIVVKSQIEKIQDSLHGMKAHLELRDEKLDRLRVCHTRAVKVLRDEKSKVSSLRAQIDSMEKSIEEAVEDKVMLHATSAENEMKIKALEAENAELQHNLNNLQMRMDTKETEHEAERKHDEKLHQATVTELEREIEELQNENYQKTLTFNEKMKELQTEKLHERDEMVNRLRMHHERAMKEFKDEKLQLSHLRDHVDSMEKSMREAQEEKLRYQTMLNENDLKISLLLHENSELKRDVADLQMDIEENDKRHENLRDNDEKLHDAVVVEMKREIENIEKENEQNVLKLTEKIQNLQSERVILLDHNMELQNLVEFLNKEVEKWKRAKRPFFASK</sequence>
<organism evidence="2 3">
    <name type="scientific">Pyrocoelia pectoralis</name>
    <dbReference type="NCBI Taxonomy" id="417401"/>
    <lineage>
        <taxon>Eukaryota</taxon>
        <taxon>Metazoa</taxon>
        <taxon>Ecdysozoa</taxon>
        <taxon>Arthropoda</taxon>
        <taxon>Hexapoda</taxon>
        <taxon>Insecta</taxon>
        <taxon>Pterygota</taxon>
        <taxon>Neoptera</taxon>
        <taxon>Endopterygota</taxon>
        <taxon>Coleoptera</taxon>
        <taxon>Polyphaga</taxon>
        <taxon>Elateriformia</taxon>
        <taxon>Elateroidea</taxon>
        <taxon>Lampyridae</taxon>
        <taxon>Lampyrinae</taxon>
        <taxon>Pyrocoelia</taxon>
    </lineage>
</organism>
<gene>
    <name evidence="2" type="ORF">RI129_010403</name>
</gene>
<dbReference type="EMBL" id="JAVRBK010000007">
    <property type="protein sequence ID" value="KAK5641856.1"/>
    <property type="molecule type" value="Genomic_DNA"/>
</dbReference>
<proteinExistence type="predicted"/>
<evidence type="ECO:0000313" key="2">
    <source>
        <dbReference type="EMBL" id="KAK5641856.1"/>
    </source>
</evidence>
<feature type="coiled-coil region" evidence="1">
    <location>
        <begin position="355"/>
        <end position="460"/>
    </location>
</feature>
<evidence type="ECO:0000313" key="3">
    <source>
        <dbReference type="Proteomes" id="UP001329430"/>
    </source>
</evidence>
<name>A0AAN7ZJV7_9COLE</name>
<reference evidence="2 3" key="1">
    <citation type="journal article" date="2024" name="Insects">
        <title>An Improved Chromosome-Level Genome Assembly of the Firefly Pyrocoelia pectoralis.</title>
        <authorList>
            <person name="Fu X."/>
            <person name="Meyer-Rochow V.B."/>
            <person name="Ballantyne L."/>
            <person name="Zhu X."/>
        </authorList>
    </citation>
    <scope>NUCLEOTIDE SEQUENCE [LARGE SCALE GENOMIC DNA]</scope>
    <source>
        <strain evidence="2">XCY_ONT2</strain>
    </source>
</reference>
<feature type="coiled-coil region" evidence="1">
    <location>
        <begin position="210"/>
        <end position="237"/>
    </location>
</feature>
<dbReference type="AlphaFoldDB" id="A0AAN7ZJV7"/>
<dbReference type="Proteomes" id="UP001329430">
    <property type="component" value="Chromosome 7"/>
</dbReference>
<accession>A0AAN7ZJV7</accession>
<keyword evidence="1" id="KW-0175">Coiled coil</keyword>
<comment type="caution">
    <text evidence="2">The sequence shown here is derived from an EMBL/GenBank/DDBJ whole genome shotgun (WGS) entry which is preliminary data.</text>
</comment>
<feature type="coiled-coil region" evidence="1">
    <location>
        <begin position="501"/>
        <end position="638"/>
    </location>
</feature>
<protein>
    <submittedName>
        <fullName evidence="2">Uncharacterized protein</fullName>
    </submittedName>
</protein>
<feature type="coiled-coil region" evidence="1">
    <location>
        <begin position="89"/>
        <end position="173"/>
    </location>
</feature>
<keyword evidence="3" id="KW-1185">Reference proteome</keyword>
<evidence type="ECO:0000256" key="1">
    <source>
        <dbReference type="SAM" id="Coils"/>
    </source>
</evidence>